<dbReference type="Pfam" id="PF17235">
    <property type="entry name" value="STD1"/>
    <property type="match status" value="1"/>
</dbReference>
<feature type="compositionally biased region" description="Polar residues" evidence="1">
    <location>
        <begin position="214"/>
        <end position="233"/>
    </location>
</feature>
<dbReference type="EMBL" id="AF061265">
    <property type="protein sequence ID" value="AAC16714.1"/>
    <property type="molecule type" value="Genomic_DNA"/>
</dbReference>
<dbReference type="AlphaFoldDB" id="O60012"/>
<organism evidence="2">
    <name type="scientific">Kluyveromyces lactis</name>
    <name type="common">Yeast</name>
    <name type="synonym">Candida sphaerica</name>
    <dbReference type="NCBI Taxonomy" id="28985"/>
    <lineage>
        <taxon>Eukaryota</taxon>
        <taxon>Fungi</taxon>
        <taxon>Dikarya</taxon>
        <taxon>Ascomycota</taxon>
        <taxon>Saccharomycotina</taxon>
        <taxon>Saccharomycetes</taxon>
        <taxon>Saccharomycetales</taxon>
        <taxon>Saccharomycetaceae</taxon>
        <taxon>Kluyveromyces</taxon>
    </lineage>
</organism>
<feature type="region of interest" description="Disordered" evidence="1">
    <location>
        <begin position="214"/>
        <end position="236"/>
    </location>
</feature>
<evidence type="ECO:0000256" key="1">
    <source>
        <dbReference type="SAM" id="MobiDB-lite"/>
    </source>
</evidence>
<feature type="compositionally biased region" description="Polar residues" evidence="1">
    <location>
        <begin position="262"/>
        <end position="298"/>
    </location>
</feature>
<protein>
    <submittedName>
        <fullName evidence="2">Putative sulfate transporter</fullName>
    </submittedName>
</protein>
<evidence type="ECO:0000313" key="2">
    <source>
        <dbReference type="EMBL" id="AAC16714.1"/>
    </source>
</evidence>
<sequence>MLTDLFSALFSIEDGTTESVTPKYGHGVQEDDIDLQLRALIYCYQRLKVKEMSPFYPVDSTTEDGETLGDGSVALDKVYNLEQFIAMLQEDPHHILVDWCKNKARLMCILSSTPVRTVNKLPKGFSYLILAPDSSEDLYLLVLVYDSKLYHEHDVPLSWKIQCLREIIKKQYTLVPTRRKSFNKQDRWQIMIRYLSKLAEHVQIERVYKTYRSQPPATRRLSNSSDGSEQSMLTRGLKSKPSMTILRLDRSVTSRSTTHTSALSRNQPNSPLILSRSPSPKKSSNYNAFTNTHNSTNNDSLFISTVQKLRHKKT</sequence>
<dbReference type="VEuPathDB" id="FungiDB:KLLA0_A03311g"/>
<feature type="region of interest" description="Disordered" evidence="1">
    <location>
        <begin position="249"/>
        <end position="298"/>
    </location>
</feature>
<name>O60012_KLULC</name>
<dbReference type="InterPro" id="IPR035189">
    <property type="entry name" value="Std1/Mth1"/>
</dbReference>
<reference evidence="2" key="1">
    <citation type="submission" date="2016-12" db="EMBL/GenBank/DDBJ databases">
        <title>ACS1 gene of Kluyveromyces lactis.</title>
        <authorList>
            <person name="Zeeman A.M."/>
            <person name="Henkel C."/>
            <person name="Steensma H.Y."/>
        </authorList>
    </citation>
    <scope>NUCLEOTIDE SEQUENCE</scope>
    <source>
        <strain evidence="2">CBS2359</strain>
    </source>
</reference>
<proteinExistence type="predicted"/>
<accession>O60012</accession>